<keyword evidence="3 4" id="KW-0949">S-adenosyl-L-methionine</keyword>
<feature type="binding site" evidence="4">
    <location>
        <position position="392"/>
    </location>
    <ligand>
        <name>S-adenosyl-L-methionine</name>
        <dbReference type="ChEBI" id="CHEBI:59789"/>
    </ligand>
</feature>
<feature type="non-terminal residue" evidence="7">
    <location>
        <position position="470"/>
    </location>
</feature>
<organism evidence="7 8">
    <name type="scientific">Ambispora gerdemannii</name>
    <dbReference type="NCBI Taxonomy" id="144530"/>
    <lineage>
        <taxon>Eukaryota</taxon>
        <taxon>Fungi</taxon>
        <taxon>Fungi incertae sedis</taxon>
        <taxon>Mucoromycota</taxon>
        <taxon>Glomeromycotina</taxon>
        <taxon>Glomeromycetes</taxon>
        <taxon>Archaeosporales</taxon>
        <taxon>Ambisporaceae</taxon>
        <taxon>Ambispora</taxon>
    </lineage>
</organism>
<evidence type="ECO:0000256" key="3">
    <source>
        <dbReference type="ARBA" id="ARBA00022691"/>
    </source>
</evidence>
<dbReference type="EMBL" id="CAJVPL010004123">
    <property type="protein sequence ID" value="CAG8643271.1"/>
    <property type="molecule type" value="Genomic_DNA"/>
</dbReference>
<gene>
    <name evidence="7" type="ORF">AGERDE_LOCUS11075</name>
</gene>
<feature type="compositionally biased region" description="Basic and acidic residues" evidence="5">
    <location>
        <begin position="13"/>
        <end position="29"/>
    </location>
</feature>
<comment type="caution">
    <text evidence="4">Lacks conserved residue(s) required for the propagation of feature annotation.</text>
</comment>
<sequence>VRQAKLDNLIAQRQEEQKNDPRSPKEQLADKVTPLHAIPYDKQLEQKQESIKKILAKFRKDMQEFPSIDEETSLIVKKEDDLPCELLNIIESPKTMGYRNKCEFTIGHNMSNEKTIGFLLGGFSQGMLSVVEPSDCVHINPKAIRIAQVMQEYIRSSIHDVYNRRTKQGNWRLLTVRTQENGQVMVIVSFHAQSLTEEEITTQKQDLIKYFTGPVKQQEISVNSLYFHKNLAASDGLSFAEEIECIWGEQYIYEDMLGCRFRISPKSFFQVNTKATELLFTKCQEWALEGTTDINSQSTTMRKTRSARKIALSRKTTKLLDLCCGTGTIGITMAKKFDQVVGVELVPEAIEDAKFNAKLNDIRNVEYHAGKVEELLNVLNTPSHDSVVAVLDPPRSGVHPNVIRAIRKADQIKRVIFIACDAEAARANFINLCRPTSKAFTGSPFTPKRALPFDLFPHTVHCELLLSFER</sequence>
<dbReference type="Pfam" id="PF13847">
    <property type="entry name" value="Methyltransf_31"/>
    <property type="match status" value="1"/>
</dbReference>
<dbReference type="GO" id="GO:0032259">
    <property type="term" value="P:methylation"/>
    <property type="evidence" value="ECO:0007669"/>
    <property type="project" value="UniProtKB-KW"/>
</dbReference>
<evidence type="ECO:0000256" key="1">
    <source>
        <dbReference type="ARBA" id="ARBA00022603"/>
    </source>
</evidence>
<evidence type="ECO:0000256" key="2">
    <source>
        <dbReference type="ARBA" id="ARBA00022679"/>
    </source>
</evidence>
<dbReference type="GO" id="GO:0003723">
    <property type="term" value="F:RNA binding"/>
    <property type="evidence" value="ECO:0007669"/>
    <property type="project" value="TreeGrafter"/>
</dbReference>
<evidence type="ECO:0000256" key="5">
    <source>
        <dbReference type="SAM" id="MobiDB-lite"/>
    </source>
</evidence>
<accession>A0A9N9DJH9</accession>
<dbReference type="InterPro" id="IPR045850">
    <property type="entry name" value="TRM2_met"/>
</dbReference>
<dbReference type="SUPFAM" id="SSF53335">
    <property type="entry name" value="S-adenosyl-L-methionine-dependent methyltransferases"/>
    <property type="match status" value="1"/>
</dbReference>
<evidence type="ECO:0000256" key="4">
    <source>
        <dbReference type="PROSITE-ProRule" id="PRU01024"/>
    </source>
</evidence>
<feature type="binding site" evidence="4">
    <location>
        <position position="344"/>
    </location>
    <ligand>
        <name>S-adenosyl-L-methionine</name>
        <dbReference type="ChEBI" id="CHEBI:59789"/>
    </ligand>
</feature>
<proteinExistence type="inferred from homology"/>
<dbReference type="Gene3D" id="2.40.50.1070">
    <property type="match status" value="1"/>
</dbReference>
<evidence type="ECO:0000313" key="8">
    <source>
        <dbReference type="Proteomes" id="UP000789831"/>
    </source>
</evidence>
<dbReference type="AlphaFoldDB" id="A0A9N9DJH9"/>
<dbReference type="Gene3D" id="3.40.50.150">
    <property type="entry name" value="Vaccinia Virus protein VP39"/>
    <property type="match status" value="1"/>
</dbReference>
<name>A0A9N9DJH9_9GLOM</name>
<dbReference type="InterPro" id="IPR025714">
    <property type="entry name" value="Methyltranfer_dom"/>
</dbReference>
<dbReference type="CDD" id="cd02440">
    <property type="entry name" value="AdoMet_MTases"/>
    <property type="match status" value="1"/>
</dbReference>
<dbReference type="GO" id="GO:0008173">
    <property type="term" value="F:RNA methyltransferase activity"/>
    <property type="evidence" value="ECO:0007669"/>
    <property type="project" value="InterPro"/>
</dbReference>
<dbReference type="InterPro" id="IPR029063">
    <property type="entry name" value="SAM-dependent_MTases_sf"/>
</dbReference>
<keyword evidence="1 4" id="KW-0489">Methyltransferase</keyword>
<feature type="binding site" evidence="4">
    <location>
        <position position="270"/>
    </location>
    <ligand>
        <name>S-adenosyl-L-methionine</name>
        <dbReference type="ChEBI" id="CHEBI:59789"/>
    </ligand>
</feature>
<comment type="caution">
    <text evidence="7">The sequence shown here is derived from an EMBL/GenBank/DDBJ whole genome shotgun (WGS) entry which is preliminary data.</text>
</comment>
<dbReference type="Proteomes" id="UP000789831">
    <property type="component" value="Unassembled WGS sequence"/>
</dbReference>
<dbReference type="PANTHER" id="PTHR45904:SF2">
    <property type="entry name" value="TRNA (URACIL-5-)-METHYLTRANSFERASE HOMOLOG A"/>
    <property type="match status" value="1"/>
</dbReference>
<comment type="similarity">
    <text evidence="4">Belongs to the class I-like SAM-binding methyltransferase superfamily. RNA M5U methyltransferase family.</text>
</comment>
<keyword evidence="8" id="KW-1185">Reference proteome</keyword>
<dbReference type="PROSITE" id="PS51687">
    <property type="entry name" value="SAM_MT_RNA_M5U"/>
    <property type="match status" value="1"/>
</dbReference>
<evidence type="ECO:0000313" key="7">
    <source>
        <dbReference type="EMBL" id="CAG8643271.1"/>
    </source>
</evidence>
<protein>
    <submittedName>
        <fullName evidence="7">3215_t:CDS:1</fullName>
    </submittedName>
</protein>
<feature type="region of interest" description="Disordered" evidence="5">
    <location>
        <begin position="1"/>
        <end position="29"/>
    </location>
</feature>
<feature type="domain" description="Methyltransferase" evidence="6">
    <location>
        <begin position="315"/>
        <end position="413"/>
    </location>
</feature>
<dbReference type="PANTHER" id="PTHR45904">
    <property type="entry name" value="TRNA (URACIL-5-)-METHYLTRANSFERASE"/>
    <property type="match status" value="1"/>
</dbReference>
<feature type="active site" description="Nucleophile" evidence="4">
    <location>
        <position position="420"/>
    </location>
</feature>
<dbReference type="InterPro" id="IPR010280">
    <property type="entry name" value="U5_MeTrfase_fam"/>
</dbReference>
<evidence type="ECO:0000259" key="6">
    <source>
        <dbReference type="Pfam" id="PF13847"/>
    </source>
</evidence>
<keyword evidence="2 4" id="KW-0808">Transferase</keyword>
<dbReference type="GO" id="GO:0006396">
    <property type="term" value="P:RNA processing"/>
    <property type="evidence" value="ECO:0007669"/>
    <property type="project" value="InterPro"/>
</dbReference>
<reference evidence="7" key="1">
    <citation type="submission" date="2021-06" db="EMBL/GenBank/DDBJ databases">
        <authorList>
            <person name="Kallberg Y."/>
            <person name="Tangrot J."/>
            <person name="Rosling A."/>
        </authorList>
    </citation>
    <scope>NUCLEOTIDE SEQUENCE</scope>
    <source>
        <strain evidence="7">MT106</strain>
    </source>
</reference>
<dbReference type="OrthoDB" id="10250660at2759"/>